<sequence length="363" mass="40495">VGAIVGNVVVVIDALDESGTAMSRRHILSLLTSTEAAHLPANFRILLTSRPLPDIEYALGNSQHVLKTCLDDVPLESAESDIRLFVTKEVGHLKDIGSTEIDQIAQKANGLFEWARLACEFVRPSKAGHTVKERFDNAVTLQSGEGKTLLDATYISILESGIPTSPVPLSRFCSVMRQVLMVMEPLPMKTLSLMRMHFPSKEDRYDISVILEFMAPVLSGISDHSTPVRPLHASFYDFLTDRSRSGVYFVDMSDSYNQSFASLKILCINLKFNICGLESSYFSNAEVADLQKKKAQNILPHLSYSCRFWAQHLWRTAFDSRLARLVNTFIGSERLLFWLETMSLLDLVGNAADALACTAKWLL</sequence>
<dbReference type="OrthoDB" id="3267051at2759"/>
<evidence type="ECO:0008006" key="3">
    <source>
        <dbReference type="Google" id="ProtNLM"/>
    </source>
</evidence>
<organism evidence="1 2">
    <name type="scientific">Pisolithus tinctorius Marx 270</name>
    <dbReference type="NCBI Taxonomy" id="870435"/>
    <lineage>
        <taxon>Eukaryota</taxon>
        <taxon>Fungi</taxon>
        <taxon>Dikarya</taxon>
        <taxon>Basidiomycota</taxon>
        <taxon>Agaricomycotina</taxon>
        <taxon>Agaricomycetes</taxon>
        <taxon>Agaricomycetidae</taxon>
        <taxon>Boletales</taxon>
        <taxon>Sclerodermatineae</taxon>
        <taxon>Pisolithaceae</taxon>
        <taxon>Pisolithus</taxon>
    </lineage>
</organism>
<reference evidence="2" key="2">
    <citation type="submission" date="2015-01" db="EMBL/GenBank/DDBJ databases">
        <title>Evolutionary Origins and Diversification of the Mycorrhizal Mutualists.</title>
        <authorList>
            <consortium name="DOE Joint Genome Institute"/>
            <consortium name="Mycorrhizal Genomics Consortium"/>
            <person name="Kohler A."/>
            <person name="Kuo A."/>
            <person name="Nagy L.G."/>
            <person name="Floudas D."/>
            <person name="Copeland A."/>
            <person name="Barry K.W."/>
            <person name="Cichocki N."/>
            <person name="Veneault-Fourrey C."/>
            <person name="LaButti K."/>
            <person name="Lindquist E.A."/>
            <person name="Lipzen A."/>
            <person name="Lundell T."/>
            <person name="Morin E."/>
            <person name="Murat C."/>
            <person name="Riley R."/>
            <person name="Ohm R."/>
            <person name="Sun H."/>
            <person name="Tunlid A."/>
            <person name="Henrissat B."/>
            <person name="Grigoriev I.V."/>
            <person name="Hibbett D.S."/>
            <person name="Martin F."/>
        </authorList>
    </citation>
    <scope>NUCLEOTIDE SEQUENCE [LARGE SCALE GENOMIC DNA]</scope>
    <source>
        <strain evidence="2">Marx 270</strain>
    </source>
</reference>
<feature type="non-terminal residue" evidence="1">
    <location>
        <position position="1"/>
    </location>
</feature>
<accession>A0A0C3P230</accession>
<proteinExistence type="predicted"/>
<evidence type="ECO:0000313" key="2">
    <source>
        <dbReference type="Proteomes" id="UP000054217"/>
    </source>
</evidence>
<gene>
    <name evidence="1" type="ORF">M404DRAFT_998524</name>
</gene>
<keyword evidence="2" id="KW-1185">Reference proteome</keyword>
<protein>
    <recommendedName>
        <fullName evidence="3">NACHT domain-containing protein</fullName>
    </recommendedName>
</protein>
<dbReference type="STRING" id="870435.A0A0C3P230"/>
<evidence type="ECO:0000313" key="1">
    <source>
        <dbReference type="EMBL" id="KIO07100.1"/>
    </source>
</evidence>
<name>A0A0C3P230_PISTI</name>
<dbReference type="PANTHER" id="PTHR10039">
    <property type="entry name" value="AMELOGENIN"/>
    <property type="match status" value="1"/>
</dbReference>
<dbReference type="EMBL" id="KN831961">
    <property type="protein sequence ID" value="KIO07100.1"/>
    <property type="molecule type" value="Genomic_DNA"/>
</dbReference>
<dbReference type="InParanoid" id="A0A0C3P230"/>
<dbReference type="AlphaFoldDB" id="A0A0C3P230"/>
<dbReference type="HOGENOM" id="CLU_000288_6_0_1"/>
<reference evidence="1 2" key="1">
    <citation type="submission" date="2014-04" db="EMBL/GenBank/DDBJ databases">
        <authorList>
            <consortium name="DOE Joint Genome Institute"/>
            <person name="Kuo A."/>
            <person name="Kohler A."/>
            <person name="Costa M.D."/>
            <person name="Nagy L.G."/>
            <person name="Floudas D."/>
            <person name="Copeland A."/>
            <person name="Barry K.W."/>
            <person name="Cichocki N."/>
            <person name="Veneault-Fourrey C."/>
            <person name="LaButti K."/>
            <person name="Lindquist E.A."/>
            <person name="Lipzen A."/>
            <person name="Lundell T."/>
            <person name="Morin E."/>
            <person name="Murat C."/>
            <person name="Sun H."/>
            <person name="Tunlid A."/>
            <person name="Henrissat B."/>
            <person name="Grigoriev I.V."/>
            <person name="Hibbett D.S."/>
            <person name="Martin F."/>
            <person name="Nordberg H.P."/>
            <person name="Cantor M.N."/>
            <person name="Hua S.X."/>
        </authorList>
    </citation>
    <scope>NUCLEOTIDE SEQUENCE [LARGE SCALE GENOMIC DNA]</scope>
    <source>
        <strain evidence="1 2">Marx 270</strain>
    </source>
</reference>
<feature type="non-terminal residue" evidence="1">
    <location>
        <position position="363"/>
    </location>
</feature>
<dbReference type="Proteomes" id="UP000054217">
    <property type="component" value="Unassembled WGS sequence"/>
</dbReference>
<dbReference type="PANTHER" id="PTHR10039:SF15">
    <property type="entry name" value="NACHT DOMAIN-CONTAINING PROTEIN"/>
    <property type="match status" value="1"/>
</dbReference>